<dbReference type="SUPFAM" id="SSF48264">
    <property type="entry name" value="Cytochrome P450"/>
    <property type="match status" value="1"/>
</dbReference>
<dbReference type="OrthoDB" id="3945418at2759"/>
<organism evidence="11 12">
    <name type="scientific">Penicillium steckii</name>
    <dbReference type="NCBI Taxonomy" id="303698"/>
    <lineage>
        <taxon>Eukaryota</taxon>
        <taxon>Fungi</taxon>
        <taxon>Dikarya</taxon>
        <taxon>Ascomycota</taxon>
        <taxon>Pezizomycotina</taxon>
        <taxon>Eurotiomycetes</taxon>
        <taxon>Eurotiomycetidae</taxon>
        <taxon>Eurotiales</taxon>
        <taxon>Aspergillaceae</taxon>
        <taxon>Penicillium</taxon>
    </lineage>
</organism>
<dbReference type="PRINTS" id="PR00385">
    <property type="entry name" value="P450"/>
</dbReference>
<dbReference type="Gene3D" id="1.10.630.10">
    <property type="entry name" value="Cytochrome P450"/>
    <property type="match status" value="1"/>
</dbReference>
<protein>
    <recommendedName>
        <fullName evidence="13">Cytochrome P450</fullName>
    </recommendedName>
</protein>
<evidence type="ECO:0000256" key="4">
    <source>
        <dbReference type="ARBA" id="ARBA00022723"/>
    </source>
</evidence>
<dbReference type="STRING" id="303698.A0A1V6TZ64"/>
<dbReference type="PANTHER" id="PTHR24305">
    <property type="entry name" value="CYTOCHROME P450"/>
    <property type="match status" value="1"/>
</dbReference>
<dbReference type="AlphaFoldDB" id="A0A1V6TZ64"/>
<comment type="similarity">
    <text evidence="2 9">Belongs to the cytochrome P450 family.</text>
</comment>
<evidence type="ECO:0000256" key="3">
    <source>
        <dbReference type="ARBA" id="ARBA00022617"/>
    </source>
</evidence>
<reference evidence="12" key="1">
    <citation type="journal article" date="2017" name="Nat. Microbiol.">
        <title>Global analysis of biosynthetic gene clusters reveals vast potential of secondary metabolite production in Penicillium species.</title>
        <authorList>
            <person name="Nielsen J.C."/>
            <person name="Grijseels S."/>
            <person name="Prigent S."/>
            <person name="Ji B."/>
            <person name="Dainat J."/>
            <person name="Nielsen K.F."/>
            <person name="Frisvad J.C."/>
            <person name="Workman M."/>
            <person name="Nielsen J."/>
        </authorList>
    </citation>
    <scope>NUCLEOTIDE SEQUENCE [LARGE SCALE GENOMIC DNA]</scope>
    <source>
        <strain evidence="12">IBT 24891</strain>
    </source>
</reference>
<dbReference type="InterPro" id="IPR050121">
    <property type="entry name" value="Cytochrome_P450_monoxygenase"/>
</dbReference>
<evidence type="ECO:0008006" key="13">
    <source>
        <dbReference type="Google" id="ProtNLM"/>
    </source>
</evidence>
<dbReference type="CDD" id="cd11062">
    <property type="entry name" value="CYP58-like"/>
    <property type="match status" value="1"/>
</dbReference>
<dbReference type="GO" id="GO:0004497">
    <property type="term" value="F:monooxygenase activity"/>
    <property type="evidence" value="ECO:0007669"/>
    <property type="project" value="UniProtKB-KW"/>
</dbReference>
<dbReference type="GO" id="GO:0020037">
    <property type="term" value="F:heme binding"/>
    <property type="evidence" value="ECO:0007669"/>
    <property type="project" value="InterPro"/>
</dbReference>
<evidence type="ECO:0000256" key="10">
    <source>
        <dbReference type="SAM" id="Phobius"/>
    </source>
</evidence>
<dbReference type="EMBL" id="MLKD01000001">
    <property type="protein sequence ID" value="OQE31240.1"/>
    <property type="molecule type" value="Genomic_DNA"/>
</dbReference>
<keyword evidence="3 8" id="KW-0349">Heme</keyword>
<dbReference type="GO" id="GO:0016705">
    <property type="term" value="F:oxidoreductase activity, acting on paired donors, with incorporation or reduction of molecular oxygen"/>
    <property type="evidence" value="ECO:0007669"/>
    <property type="project" value="InterPro"/>
</dbReference>
<comment type="caution">
    <text evidence="11">The sequence shown here is derived from an EMBL/GenBank/DDBJ whole genome shotgun (WGS) entry which is preliminary data.</text>
</comment>
<accession>A0A1V6TZ64</accession>
<name>A0A1V6TZ64_9EURO</name>
<sequence length="499" mass="57089">MIIQMSYLFVAWLLYVAIQTIYRLYFHPLKKIPGPKLAAASSAYEFYFNVIKGGKFIWEIERLHEIYGPMIRIAPSEIHIKDPSYYEEIYAPYSRRREKPEKFYRQFDVDGSAFVTVSAELHRERRAPLSKWFSKSATTDMIPIIHKNLDKLCEHLHSAYKSHRVIKIDAGFASLTSDIINGYFLGHHSGNLDKEDFNENVRDGINGILQNSHLFFFFPFIAKIIEIIPLSVLKWLNPFMHALIAEKIRVHGHVVEALSGKRTSEGSVLDSVLDKGLPENLRGSRRLSNDAMSVLTAGTETTARALVVGLYNIIQDTKIKDKLRDELKTVMPTPQSRPTWDQLKQLPYLSAVISETMRLAIGVTMRCPRMAPSETLVYGDYTIPPGTVMSQINYFVLMDPTIFPNPHVFDPERWIQAASEGQHLERYLVNFSKGSRNCLGLNLANSEMYLTIATLIRQFEFSLYQTTDKDMEFARDFAVPYPEKGNSSMNILVEGLVQE</sequence>
<keyword evidence="10" id="KW-0472">Membrane</keyword>
<keyword evidence="7 9" id="KW-0503">Monooxygenase</keyword>
<dbReference type="Pfam" id="PF00067">
    <property type="entry name" value="p450"/>
    <property type="match status" value="1"/>
</dbReference>
<gene>
    <name evidence="11" type="ORF">PENSTE_c001G02224</name>
</gene>
<evidence type="ECO:0000313" key="11">
    <source>
        <dbReference type="EMBL" id="OQE31240.1"/>
    </source>
</evidence>
<keyword evidence="10" id="KW-0812">Transmembrane</keyword>
<dbReference type="PROSITE" id="PS00086">
    <property type="entry name" value="CYTOCHROME_P450"/>
    <property type="match status" value="1"/>
</dbReference>
<evidence type="ECO:0000256" key="6">
    <source>
        <dbReference type="ARBA" id="ARBA00023004"/>
    </source>
</evidence>
<dbReference type="InterPro" id="IPR001128">
    <property type="entry name" value="Cyt_P450"/>
</dbReference>
<dbReference type="PRINTS" id="PR00463">
    <property type="entry name" value="EP450I"/>
</dbReference>
<comment type="cofactor">
    <cofactor evidence="1 8">
        <name>heme</name>
        <dbReference type="ChEBI" id="CHEBI:30413"/>
    </cofactor>
</comment>
<evidence type="ECO:0000313" key="12">
    <source>
        <dbReference type="Proteomes" id="UP000191285"/>
    </source>
</evidence>
<dbReference type="InterPro" id="IPR036396">
    <property type="entry name" value="Cyt_P450_sf"/>
</dbReference>
<feature type="transmembrane region" description="Helical" evidence="10">
    <location>
        <begin position="6"/>
        <end position="26"/>
    </location>
</feature>
<evidence type="ECO:0000256" key="2">
    <source>
        <dbReference type="ARBA" id="ARBA00010617"/>
    </source>
</evidence>
<feature type="binding site" description="axial binding residue" evidence="8">
    <location>
        <position position="438"/>
    </location>
    <ligand>
        <name>heme</name>
        <dbReference type="ChEBI" id="CHEBI:30413"/>
    </ligand>
    <ligandPart>
        <name>Fe</name>
        <dbReference type="ChEBI" id="CHEBI:18248"/>
    </ligandPart>
</feature>
<evidence type="ECO:0000256" key="1">
    <source>
        <dbReference type="ARBA" id="ARBA00001971"/>
    </source>
</evidence>
<evidence type="ECO:0000256" key="7">
    <source>
        <dbReference type="ARBA" id="ARBA00023033"/>
    </source>
</evidence>
<evidence type="ECO:0000256" key="8">
    <source>
        <dbReference type="PIRSR" id="PIRSR602401-1"/>
    </source>
</evidence>
<dbReference type="GO" id="GO:0043386">
    <property type="term" value="P:mycotoxin biosynthetic process"/>
    <property type="evidence" value="ECO:0007669"/>
    <property type="project" value="UniProtKB-ARBA"/>
</dbReference>
<keyword evidence="4 8" id="KW-0479">Metal-binding</keyword>
<dbReference type="PANTHER" id="PTHR24305:SF157">
    <property type="entry name" value="N-ACETYLTRYPTOPHAN 6-HYDROXYLASE IVOC-RELATED"/>
    <property type="match status" value="1"/>
</dbReference>
<dbReference type="GO" id="GO:0005506">
    <property type="term" value="F:iron ion binding"/>
    <property type="evidence" value="ECO:0007669"/>
    <property type="project" value="InterPro"/>
</dbReference>
<keyword evidence="10" id="KW-1133">Transmembrane helix</keyword>
<evidence type="ECO:0000256" key="5">
    <source>
        <dbReference type="ARBA" id="ARBA00023002"/>
    </source>
</evidence>
<keyword evidence="12" id="KW-1185">Reference proteome</keyword>
<proteinExistence type="inferred from homology"/>
<dbReference type="InterPro" id="IPR017972">
    <property type="entry name" value="Cyt_P450_CS"/>
</dbReference>
<dbReference type="Proteomes" id="UP000191285">
    <property type="component" value="Unassembled WGS sequence"/>
</dbReference>
<keyword evidence="6 8" id="KW-0408">Iron</keyword>
<dbReference type="InterPro" id="IPR002401">
    <property type="entry name" value="Cyt_P450_E_grp-I"/>
</dbReference>
<evidence type="ECO:0000256" key="9">
    <source>
        <dbReference type="RuleBase" id="RU000461"/>
    </source>
</evidence>
<keyword evidence="5 9" id="KW-0560">Oxidoreductase</keyword>